<protein>
    <submittedName>
        <fullName evidence="5">Methyltransferase</fullName>
    </submittedName>
</protein>
<dbReference type="InterPro" id="IPR029063">
    <property type="entry name" value="SAM-dependent_MTases_sf"/>
</dbReference>
<reference evidence="5 6" key="1">
    <citation type="submission" date="2019-12" db="EMBL/GenBank/DDBJ databases">
        <title>Novel species isolated from a subtropical stream in China.</title>
        <authorList>
            <person name="Lu H."/>
        </authorList>
    </citation>
    <scope>NUCLEOTIDE SEQUENCE [LARGE SCALE GENOMIC DNA]</scope>
    <source>
        <strain evidence="5 6">FT127W</strain>
    </source>
</reference>
<dbReference type="GO" id="GO:0032259">
    <property type="term" value="P:methylation"/>
    <property type="evidence" value="ECO:0007669"/>
    <property type="project" value="UniProtKB-KW"/>
</dbReference>
<keyword evidence="1 5" id="KW-0489">Methyltransferase</keyword>
<feature type="region of interest" description="Disordered" evidence="3">
    <location>
        <begin position="77"/>
        <end position="96"/>
    </location>
</feature>
<organism evidence="5 6">
    <name type="scientific">Pseudoduganella aquatica</name>
    <dbReference type="NCBI Taxonomy" id="2660641"/>
    <lineage>
        <taxon>Bacteria</taxon>
        <taxon>Pseudomonadati</taxon>
        <taxon>Pseudomonadota</taxon>
        <taxon>Betaproteobacteria</taxon>
        <taxon>Burkholderiales</taxon>
        <taxon>Oxalobacteraceae</taxon>
        <taxon>Telluria group</taxon>
        <taxon>Pseudoduganella</taxon>
    </lineage>
</organism>
<proteinExistence type="predicted"/>
<dbReference type="EMBL" id="WWCU01000037">
    <property type="protein sequence ID" value="MYN10391.1"/>
    <property type="molecule type" value="Genomic_DNA"/>
</dbReference>
<evidence type="ECO:0000256" key="3">
    <source>
        <dbReference type="SAM" id="MobiDB-lite"/>
    </source>
</evidence>
<dbReference type="Pfam" id="PF05175">
    <property type="entry name" value="MTS"/>
    <property type="match status" value="1"/>
</dbReference>
<comment type="caution">
    <text evidence="5">The sequence shown here is derived from an EMBL/GenBank/DDBJ whole genome shotgun (WGS) entry which is preliminary data.</text>
</comment>
<dbReference type="Gene3D" id="3.40.50.150">
    <property type="entry name" value="Vaccinia Virus protein VP39"/>
    <property type="match status" value="1"/>
</dbReference>
<keyword evidence="2" id="KW-0949">S-adenosyl-L-methionine</keyword>
<keyword evidence="5" id="KW-0808">Transferase</keyword>
<dbReference type="PANTHER" id="PTHR18895">
    <property type="entry name" value="HEMK METHYLTRANSFERASE"/>
    <property type="match status" value="1"/>
</dbReference>
<dbReference type="PROSITE" id="PS00092">
    <property type="entry name" value="N6_MTASE"/>
    <property type="match status" value="1"/>
</dbReference>
<evidence type="ECO:0000313" key="5">
    <source>
        <dbReference type="EMBL" id="MYN10391.1"/>
    </source>
</evidence>
<feature type="domain" description="Methyltransferase small" evidence="4">
    <location>
        <begin position="183"/>
        <end position="322"/>
    </location>
</feature>
<dbReference type="InterPro" id="IPR002052">
    <property type="entry name" value="DNA_methylase_N6_adenine_CS"/>
</dbReference>
<dbReference type="GO" id="GO:0036009">
    <property type="term" value="F:protein-glutamine N-methyltransferase activity"/>
    <property type="evidence" value="ECO:0007669"/>
    <property type="project" value="TreeGrafter"/>
</dbReference>
<keyword evidence="6" id="KW-1185">Reference proteome</keyword>
<dbReference type="PANTHER" id="PTHR18895:SF74">
    <property type="entry name" value="MTRF1L RELEASE FACTOR GLUTAMINE METHYLTRANSFERASE"/>
    <property type="match status" value="1"/>
</dbReference>
<dbReference type="InterPro" id="IPR007848">
    <property type="entry name" value="Small_mtfrase_dom"/>
</dbReference>
<evidence type="ECO:0000256" key="2">
    <source>
        <dbReference type="ARBA" id="ARBA00022691"/>
    </source>
</evidence>
<dbReference type="SUPFAM" id="SSF53335">
    <property type="entry name" value="S-adenosyl-L-methionine-dependent methyltransferases"/>
    <property type="match status" value="1"/>
</dbReference>
<accession>A0A7X4KQL2</accession>
<dbReference type="CDD" id="cd02440">
    <property type="entry name" value="AdoMet_MTases"/>
    <property type="match status" value="1"/>
</dbReference>
<evidence type="ECO:0000256" key="1">
    <source>
        <dbReference type="ARBA" id="ARBA00022603"/>
    </source>
</evidence>
<evidence type="ECO:0000313" key="6">
    <source>
        <dbReference type="Proteomes" id="UP000450676"/>
    </source>
</evidence>
<evidence type="ECO:0000259" key="4">
    <source>
        <dbReference type="Pfam" id="PF05175"/>
    </source>
</evidence>
<sequence>MTAATPEAQYIHWTENGTDHSALWRSESGMAPPKRIVIADDTTNADTAYRLACEGTALLWKGDFQNARQLLQALARRADHKGSKGKKAKAPKVPATPTEAFHLHRQAQSQRGRTLAMLLVPFEADYSIPLRRAPDVKLACNEAYGRGEHPFAMSLRELLGVIGAHEWRRNGVEIPALGERIHPHYGVFSPVRGEYVALVNEAPLPKNAKLAFDIGVGTGVLSAVLARRGIERVVATDQDQRALSCARENLHNLDLSRQVDLVKTNLFPEGRAPLVVCNPPWVPARPSSPIEHAVYDPDSAMLRGFLGGLKEHLTPGGEGWLILSDLAEHLGLRPREQLMEWIATAGLKVLERHDVRPTHARAADATDPLHAARAAEVTSLWRLAAA</sequence>
<gene>
    <name evidence="5" type="ORF">GTP77_24015</name>
</gene>
<name>A0A7X4KQL2_9BURK</name>
<dbReference type="RefSeq" id="WP_161074685.1">
    <property type="nucleotide sequence ID" value="NZ_WWCU01000037.1"/>
</dbReference>
<dbReference type="GO" id="GO:0003676">
    <property type="term" value="F:nucleic acid binding"/>
    <property type="evidence" value="ECO:0007669"/>
    <property type="project" value="InterPro"/>
</dbReference>
<dbReference type="InterPro" id="IPR050320">
    <property type="entry name" value="N5-glutamine_MTase"/>
</dbReference>
<dbReference type="Proteomes" id="UP000450676">
    <property type="component" value="Unassembled WGS sequence"/>
</dbReference>
<dbReference type="AlphaFoldDB" id="A0A7X4KQL2"/>